<dbReference type="RefSeq" id="WP_075172349.1">
    <property type="nucleotide sequence ID" value="NZ_CAXHZV010000001.1"/>
</dbReference>
<protein>
    <submittedName>
        <fullName evidence="1">Excinuclease ABC subunit C</fullName>
    </submittedName>
</protein>
<dbReference type="GeneID" id="89456456"/>
<evidence type="ECO:0000313" key="3">
    <source>
        <dbReference type="Proteomes" id="UP001169862"/>
    </source>
</evidence>
<name>A0AAW7XDF8_9GAMM</name>
<dbReference type="Proteomes" id="UP001177341">
    <property type="component" value="Unassembled WGS sequence"/>
</dbReference>
<accession>A0AAW7XDF8</accession>
<evidence type="ECO:0000313" key="1">
    <source>
        <dbReference type="EMBL" id="MDO6452211.1"/>
    </source>
</evidence>
<evidence type="ECO:0000313" key="4">
    <source>
        <dbReference type="Proteomes" id="UP001177341"/>
    </source>
</evidence>
<organism evidence="1 3">
    <name type="scientific">Neptunomonas phycophila</name>
    <dbReference type="NCBI Taxonomy" id="1572645"/>
    <lineage>
        <taxon>Bacteria</taxon>
        <taxon>Pseudomonadati</taxon>
        <taxon>Pseudomonadota</taxon>
        <taxon>Gammaproteobacteria</taxon>
        <taxon>Oceanospirillales</taxon>
        <taxon>Oceanospirillaceae</taxon>
        <taxon>Neptunomonas</taxon>
    </lineage>
</organism>
<dbReference type="AlphaFoldDB" id="A0AAW7XDF8"/>
<reference evidence="1" key="1">
    <citation type="submission" date="2023-07" db="EMBL/GenBank/DDBJ databases">
        <title>Genome content predicts the carbon catabolic preferences of heterotrophic bacteria.</title>
        <authorList>
            <person name="Gralka M."/>
        </authorList>
    </citation>
    <scope>NUCLEOTIDE SEQUENCE</scope>
    <source>
        <strain evidence="2">5G01</strain>
        <strain evidence="1">I2M16</strain>
    </source>
</reference>
<dbReference type="EMBL" id="JAUYVO010000001">
    <property type="protein sequence ID" value="MDP2521180.1"/>
    <property type="molecule type" value="Genomic_DNA"/>
</dbReference>
<evidence type="ECO:0000313" key="2">
    <source>
        <dbReference type="EMBL" id="MDP2521180.1"/>
    </source>
</evidence>
<comment type="caution">
    <text evidence="1">The sequence shown here is derived from an EMBL/GenBank/DDBJ whole genome shotgun (WGS) entry which is preliminary data.</text>
</comment>
<sequence length="106" mass="12069">MIDISTKGEPELDQRELHRFPVLSDTNINTILMNGAQTSMAKLKRAKSFNARLYYFAEISVYLEVSLSRGAGINDETRKRLEAIHQKATHIHMQANKALHEVKTES</sequence>
<gene>
    <name evidence="1" type="ORF">Q4490_01410</name>
    <name evidence="2" type="ORF">Q8W30_01235</name>
</gene>
<dbReference type="Proteomes" id="UP001169862">
    <property type="component" value="Unassembled WGS sequence"/>
</dbReference>
<keyword evidence="4" id="KW-1185">Reference proteome</keyword>
<dbReference type="EMBL" id="JAUOPG010000001">
    <property type="protein sequence ID" value="MDO6452211.1"/>
    <property type="molecule type" value="Genomic_DNA"/>
</dbReference>
<proteinExistence type="predicted"/>